<gene>
    <name evidence="1" type="ORF">BV22DRAFT_1039600</name>
</gene>
<name>A0ACB8B5Z8_9AGAM</name>
<comment type="caution">
    <text evidence="1">The sequence shown here is derived from an EMBL/GenBank/DDBJ whole genome shotgun (WGS) entry which is preliminary data.</text>
</comment>
<dbReference type="Proteomes" id="UP000790709">
    <property type="component" value="Unassembled WGS sequence"/>
</dbReference>
<accession>A0ACB8B5Z8</accession>
<sequence length="51" mass="5876">MLLWFPVHDGTYSLRDVLSHYTTEVPAQSDYPLDVTETVPSIKGKIRWALK</sequence>
<reference evidence="1" key="1">
    <citation type="journal article" date="2021" name="New Phytol.">
        <title>Evolutionary innovations through gain and loss of genes in the ectomycorrhizal Boletales.</title>
        <authorList>
            <person name="Wu G."/>
            <person name="Miyauchi S."/>
            <person name="Morin E."/>
            <person name="Kuo A."/>
            <person name="Drula E."/>
            <person name="Varga T."/>
            <person name="Kohler A."/>
            <person name="Feng B."/>
            <person name="Cao Y."/>
            <person name="Lipzen A."/>
            <person name="Daum C."/>
            <person name="Hundley H."/>
            <person name="Pangilinan J."/>
            <person name="Johnson J."/>
            <person name="Barry K."/>
            <person name="LaButti K."/>
            <person name="Ng V."/>
            <person name="Ahrendt S."/>
            <person name="Min B."/>
            <person name="Choi I.G."/>
            <person name="Park H."/>
            <person name="Plett J.M."/>
            <person name="Magnuson J."/>
            <person name="Spatafora J.W."/>
            <person name="Nagy L.G."/>
            <person name="Henrissat B."/>
            <person name="Grigoriev I.V."/>
            <person name="Yang Z.L."/>
            <person name="Xu J."/>
            <person name="Martin F.M."/>
        </authorList>
    </citation>
    <scope>NUCLEOTIDE SEQUENCE</scope>
    <source>
        <strain evidence="1">KUC20120723A-06</strain>
    </source>
</reference>
<keyword evidence="2" id="KW-1185">Reference proteome</keyword>
<dbReference type="EMBL" id="MU266567">
    <property type="protein sequence ID" value="KAH7920641.1"/>
    <property type="molecule type" value="Genomic_DNA"/>
</dbReference>
<evidence type="ECO:0000313" key="2">
    <source>
        <dbReference type="Proteomes" id="UP000790709"/>
    </source>
</evidence>
<evidence type="ECO:0000313" key="1">
    <source>
        <dbReference type="EMBL" id="KAH7920641.1"/>
    </source>
</evidence>
<proteinExistence type="predicted"/>
<protein>
    <submittedName>
        <fullName evidence="1">Uncharacterized protein</fullName>
    </submittedName>
</protein>
<organism evidence="1 2">
    <name type="scientific">Leucogyrophana mollusca</name>
    <dbReference type="NCBI Taxonomy" id="85980"/>
    <lineage>
        <taxon>Eukaryota</taxon>
        <taxon>Fungi</taxon>
        <taxon>Dikarya</taxon>
        <taxon>Basidiomycota</taxon>
        <taxon>Agaricomycotina</taxon>
        <taxon>Agaricomycetes</taxon>
        <taxon>Agaricomycetidae</taxon>
        <taxon>Boletales</taxon>
        <taxon>Boletales incertae sedis</taxon>
        <taxon>Leucogyrophana</taxon>
    </lineage>
</organism>